<evidence type="ECO:0000256" key="3">
    <source>
        <dbReference type="ARBA" id="ARBA00022723"/>
    </source>
</evidence>
<dbReference type="EC" id="3.5.1.19" evidence="6"/>
<accession>A0A1I1RI66</accession>
<gene>
    <name evidence="10" type="ORF">SAMN04487987_10968</name>
</gene>
<dbReference type="InterPro" id="IPR036380">
    <property type="entry name" value="Isochorismatase-like_sf"/>
</dbReference>
<keyword evidence="3" id="KW-0479">Metal-binding</keyword>
<evidence type="ECO:0000313" key="10">
    <source>
        <dbReference type="EMBL" id="SFD31333.1"/>
    </source>
</evidence>
<name>A0A1I1RI66_9FLAO</name>
<dbReference type="Gene3D" id="3.40.50.850">
    <property type="entry name" value="Isochorismatase-like"/>
    <property type="match status" value="1"/>
</dbReference>
<evidence type="ECO:0000256" key="2">
    <source>
        <dbReference type="ARBA" id="ARBA00022642"/>
    </source>
</evidence>
<evidence type="ECO:0000259" key="9">
    <source>
        <dbReference type="Pfam" id="PF00857"/>
    </source>
</evidence>
<evidence type="ECO:0000256" key="7">
    <source>
        <dbReference type="ARBA" id="ARBA00043224"/>
    </source>
</evidence>
<evidence type="ECO:0000256" key="8">
    <source>
        <dbReference type="ARBA" id="ARBA00072277"/>
    </source>
</evidence>
<dbReference type="GO" id="GO:0046872">
    <property type="term" value="F:metal ion binding"/>
    <property type="evidence" value="ECO:0007669"/>
    <property type="project" value="UniProtKB-KW"/>
</dbReference>
<organism evidence="10 11">
    <name type="scientific">Algibacter pectinivorans</name>
    <dbReference type="NCBI Taxonomy" id="870482"/>
    <lineage>
        <taxon>Bacteria</taxon>
        <taxon>Pseudomonadati</taxon>
        <taxon>Bacteroidota</taxon>
        <taxon>Flavobacteriia</taxon>
        <taxon>Flavobacteriales</taxon>
        <taxon>Flavobacteriaceae</taxon>
        <taxon>Algibacter</taxon>
    </lineage>
</organism>
<dbReference type="AlphaFoldDB" id="A0A1I1RI66"/>
<dbReference type="GO" id="GO:0019363">
    <property type="term" value="P:pyridine nucleotide biosynthetic process"/>
    <property type="evidence" value="ECO:0007669"/>
    <property type="project" value="UniProtKB-KW"/>
</dbReference>
<dbReference type="FunFam" id="3.40.50.850:FF:000006">
    <property type="entry name" value="Bifunctional pyrazinamidase/nicotinamidase"/>
    <property type="match status" value="1"/>
</dbReference>
<dbReference type="OrthoDB" id="9791276at2"/>
<dbReference type="EMBL" id="FOMI01000009">
    <property type="protein sequence ID" value="SFD31333.1"/>
    <property type="molecule type" value="Genomic_DNA"/>
</dbReference>
<feature type="domain" description="Isochorismatase-like" evidence="9">
    <location>
        <begin position="3"/>
        <end position="199"/>
    </location>
</feature>
<dbReference type="CDD" id="cd01011">
    <property type="entry name" value="nicotinamidase"/>
    <property type="match status" value="1"/>
</dbReference>
<dbReference type="NCBIfam" id="NF008623">
    <property type="entry name" value="PRK11609.1"/>
    <property type="match status" value="1"/>
</dbReference>
<evidence type="ECO:0000256" key="1">
    <source>
        <dbReference type="ARBA" id="ARBA00006336"/>
    </source>
</evidence>
<dbReference type="PANTHER" id="PTHR11080:SF2">
    <property type="entry name" value="LD05707P"/>
    <property type="match status" value="1"/>
</dbReference>
<dbReference type="GO" id="GO:0008936">
    <property type="term" value="F:nicotinamidase activity"/>
    <property type="evidence" value="ECO:0007669"/>
    <property type="project" value="UniProtKB-EC"/>
</dbReference>
<evidence type="ECO:0000313" key="11">
    <source>
        <dbReference type="Proteomes" id="UP000199439"/>
    </source>
</evidence>
<dbReference type="PANTHER" id="PTHR11080">
    <property type="entry name" value="PYRAZINAMIDASE/NICOTINAMIDASE"/>
    <property type="match status" value="1"/>
</dbReference>
<dbReference type="RefSeq" id="WP_092852882.1">
    <property type="nucleotide sequence ID" value="NZ_FOMI01000009.1"/>
</dbReference>
<dbReference type="STRING" id="870482.SAMN04487987_10968"/>
<evidence type="ECO:0000256" key="6">
    <source>
        <dbReference type="ARBA" id="ARBA00039017"/>
    </source>
</evidence>
<keyword evidence="11" id="KW-1185">Reference proteome</keyword>
<comment type="similarity">
    <text evidence="1">Belongs to the isochorismatase family.</text>
</comment>
<evidence type="ECO:0000256" key="5">
    <source>
        <dbReference type="ARBA" id="ARBA00037900"/>
    </source>
</evidence>
<protein>
    <recommendedName>
        <fullName evidence="8">Nicotinamidase</fullName>
        <ecNumber evidence="6">3.5.1.19</ecNumber>
    </recommendedName>
    <alternativeName>
        <fullName evidence="7">Nicotinamide deamidase</fullName>
    </alternativeName>
</protein>
<dbReference type="Pfam" id="PF00857">
    <property type="entry name" value="Isochorismatase"/>
    <property type="match status" value="1"/>
</dbReference>
<dbReference type="InterPro" id="IPR052347">
    <property type="entry name" value="Isochorismatase_Nicotinamidase"/>
</dbReference>
<dbReference type="InterPro" id="IPR000868">
    <property type="entry name" value="Isochorismatase-like_dom"/>
</dbReference>
<keyword evidence="4" id="KW-0378">Hydrolase</keyword>
<proteinExistence type="inferred from homology"/>
<dbReference type="SUPFAM" id="SSF52499">
    <property type="entry name" value="Isochorismatase-like hydrolases"/>
    <property type="match status" value="1"/>
</dbReference>
<reference evidence="11" key="1">
    <citation type="submission" date="2016-10" db="EMBL/GenBank/DDBJ databases">
        <authorList>
            <person name="Varghese N."/>
            <person name="Submissions S."/>
        </authorList>
    </citation>
    <scope>NUCLEOTIDE SEQUENCE [LARGE SCALE GENOMIC DNA]</scope>
    <source>
        <strain evidence="11">DSM 25730</strain>
    </source>
</reference>
<comment type="pathway">
    <text evidence="5">Cofactor biosynthesis; nicotinate biosynthesis; nicotinate from nicotinamide: step 1/1.</text>
</comment>
<evidence type="ECO:0000256" key="4">
    <source>
        <dbReference type="ARBA" id="ARBA00022801"/>
    </source>
</evidence>
<dbReference type="Proteomes" id="UP000199439">
    <property type="component" value="Unassembled WGS sequence"/>
</dbReference>
<sequence length="205" mass="22839">MKTLLVIDVQNDFIPGGSLSVPNGDKIVPVINSIQDSFDLIVATQDWHPKEHSSFAVNHEGKSVFDRIEWRGNMQTLWPEHCVQGTVGAELHPELDTTKYEAIFRKGTDKAIDSYSAFYDNNHLKATGLTGYLKEKGATQLYFCGLASDICVYFSICDAVKEGFDCYFIEDAAKPLDVEAFEAIKTKMLAMGVQIITSENFIALK</sequence>
<keyword evidence="2" id="KW-0662">Pyridine nucleotide biosynthesis</keyword>